<gene>
    <name evidence="1" type="ORF">pipiens_017532</name>
</gene>
<evidence type="ECO:0000313" key="2">
    <source>
        <dbReference type="Proteomes" id="UP001562425"/>
    </source>
</evidence>
<sequence>MPSLEILSVHHAERLTRIDSGQLTNTRLKHVSLNDIHDWVRLKGRCGTVERNIRVEFGCDCLSAWVLNLQYLMLRACDVIKGMLLHLNVVCTVLRQVQLGLMATVDDAILMTLCLSLLRLALLIVFRCPVTDESNVNVKIKRKFPASTFLDFQF</sequence>
<comment type="caution">
    <text evidence="1">The sequence shown here is derived from an EMBL/GenBank/DDBJ whole genome shotgun (WGS) entry which is preliminary data.</text>
</comment>
<reference evidence="1 2" key="1">
    <citation type="submission" date="2024-05" db="EMBL/GenBank/DDBJ databases">
        <title>Culex pipiens pipiens assembly and annotation.</title>
        <authorList>
            <person name="Alout H."/>
            <person name="Durand T."/>
        </authorList>
    </citation>
    <scope>NUCLEOTIDE SEQUENCE [LARGE SCALE GENOMIC DNA]</scope>
    <source>
        <strain evidence="1">HA-2024</strain>
        <tissue evidence="1">Whole body</tissue>
    </source>
</reference>
<keyword evidence="2" id="KW-1185">Reference proteome</keyword>
<dbReference type="Proteomes" id="UP001562425">
    <property type="component" value="Unassembled WGS sequence"/>
</dbReference>
<proteinExistence type="predicted"/>
<accession>A0ABD1CG48</accession>
<dbReference type="EMBL" id="JBEHCU010012545">
    <property type="protein sequence ID" value="KAL1375370.1"/>
    <property type="molecule type" value="Genomic_DNA"/>
</dbReference>
<protein>
    <submittedName>
        <fullName evidence="1">Uncharacterized protein</fullName>
    </submittedName>
</protein>
<organism evidence="1 2">
    <name type="scientific">Culex pipiens pipiens</name>
    <name type="common">Northern house mosquito</name>
    <dbReference type="NCBI Taxonomy" id="38569"/>
    <lineage>
        <taxon>Eukaryota</taxon>
        <taxon>Metazoa</taxon>
        <taxon>Ecdysozoa</taxon>
        <taxon>Arthropoda</taxon>
        <taxon>Hexapoda</taxon>
        <taxon>Insecta</taxon>
        <taxon>Pterygota</taxon>
        <taxon>Neoptera</taxon>
        <taxon>Endopterygota</taxon>
        <taxon>Diptera</taxon>
        <taxon>Nematocera</taxon>
        <taxon>Culicoidea</taxon>
        <taxon>Culicidae</taxon>
        <taxon>Culicinae</taxon>
        <taxon>Culicini</taxon>
        <taxon>Culex</taxon>
        <taxon>Culex</taxon>
    </lineage>
</organism>
<name>A0ABD1CG48_CULPP</name>
<dbReference type="AlphaFoldDB" id="A0ABD1CG48"/>
<evidence type="ECO:0000313" key="1">
    <source>
        <dbReference type="EMBL" id="KAL1375370.1"/>
    </source>
</evidence>